<dbReference type="Proteomes" id="UP001333110">
    <property type="component" value="Unassembled WGS sequence"/>
</dbReference>
<proteinExistence type="predicted"/>
<keyword evidence="2" id="KW-1185">Reference proteome</keyword>
<dbReference type="EMBL" id="JAUNZN010000018">
    <property type="protein sequence ID" value="KAK4810595.1"/>
    <property type="molecule type" value="Genomic_DNA"/>
</dbReference>
<comment type="caution">
    <text evidence="1">The sequence shown here is derived from an EMBL/GenBank/DDBJ whole genome shotgun (WGS) entry which is preliminary data.</text>
</comment>
<evidence type="ECO:0000313" key="1">
    <source>
        <dbReference type="EMBL" id="KAK4810595.1"/>
    </source>
</evidence>
<name>A0AAN7N8C8_MYCAM</name>
<protein>
    <submittedName>
        <fullName evidence="1">Uncharacterized protein</fullName>
    </submittedName>
</protein>
<reference evidence="1 2" key="1">
    <citation type="journal article" date="2023" name="J. Hered.">
        <title>Chromosome-level genome of the wood stork (Mycteria americana) provides insight into avian chromosome evolution.</title>
        <authorList>
            <person name="Flamio R. Jr."/>
            <person name="Ramstad K.M."/>
        </authorList>
    </citation>
    <scope>NUCLEOTIDE SEQUENCE [LARGE SCALE GENOMIC DNA]</scope>
    <source>
        <strain evidence="1">JAX WOST 10</strain>
    </source>
</reference>
<gene>
    <name evidence="1" type="ORF">QYF61_007332</name>
</gene>
<sequence length="119" mass="13550">MRRAAIKQAKRSKHLWYGGQWLKYKYGEAWQIDYITLPQTHQGKRHVLTMVVHIKNMLGKAVWVTPASGKGKPIRGIAFAQGPGCTWWIRTMTSGMVGHLLSDYCIPVCRHQVGDSMEI</sequence>
<evidence type="ECO:0000313" key="2">
    <source>
        <dbReference type="Proteomes" id="UP001333110"/>
    </source>
</evidence>
<dbReference type="AlphaFoldDB" id="A0AAN7N8C8"/>
<organism evidence="1 2">
    <name type="scientific">Mycteria americana</name>
    <name type="common">Wood stork</name>
    <dbReference type="NCBI Taxonomy" id="33587"/>
    <lineage>
        <taxon>Eukaryota</taxon>
        <taxon>Metazoa</taxon>
        <taxon>Chordata</taxon>
        <taxon>Craniata</taxon>
        <taxon>Vertebrata</taxon>
        <taxon>Euteleostomi</taxon>
        <taxon>Archelosauria</taxon>
        <taxon>Archosauria</taxon>
        <taxon>Dinosauria</taxon>
        <taxon>Saurischia</taxon>
        <taxon>Theropoda</taxon>
        <taxon>Coelurosauria</taxon>
        <taxon>Aves</taxon>
        <taxon>Neognathae</taxon>
        <taxon>Neoaves</taxon>
        <taxon>Aequornithes</taxon>
        <taxon>Ciconiiformes</taxon>
        <taxon>Ciconiidae</taxon>
        <taxon>Mycteria</taxon>
    </lineage>
</organism>
<accession>A0AAN7N8C8</accession>